<dbReference type="InterPro" id="IPR011042">
    <property type="entry name" value="6-blade_b-propeller_TolB-like"/>
</dbReference>
<accession>A0A081N7V5</accession>
<sequence length="463" mass="52127">MHSLEEFLSFTFTEHMISARHRDTFAWVQMNKGIRNVFVASSPDYNPVQVTAFREDDGQRIVSLQMADDGSALLFIRGEGKNELNEYPNPLSLNQAPVQTLWYLNLSDNHSAPKALTETGLACFRPGSAYLYYTHNKRQLMRINPESEATEPEQVLETRGTIAELSWSEQGDCLAMVINRYRHGFIGLHYPDEEAIQWLSPSFDRDINPVWSPDGQQLAFLRCHGTKPDIVDFWLSDAPDRFELMVANINSMKTRSYWQCPEGYGLSLQEGSRPLLWINDTQLVFSHEASGWDHVYRLDLDRRQVAALTCGKYLVHSYAADRNSGWLYFTHNDNTPHGYCLSRLNLNSGHTESLHSMLPDNSIVFNPTPVASGSALGFILSGPRQPLIASVVKMDESSLQRFGQPVYESGCTRFTDVEGLSITSRDGLEIPCQLFMPQGAGPFPGLVTMHGGPWCQTLTGFSN</sequence>
<dbReference type="Gene3D" id="3.40.50.1820">
    <property type="entry name" value="alpha/beta hydrolase"/>
    <property type="match status" value="1"/>
</dbReference>
<protein>
    <recommendedName>
        <fullName evidence="1">Dipeptidylpeptidase IV N-terminal domain-containing protein</fullName>
    </recommendedName>
</protein>
<dbReference type="InterPro" id="IPR011659">
    <property type="entry name" value="WD40"/>
</dbReference>
<dbReference type="AlphaFoldDB" id="A0A081N7V5"/>
<gene>
    <name evidence="2" type="ORF">GZ77_09305</name>
</gene>
<reference evidence="2 3" key="1">
    <citation type="submission" date="2014-06" db="EMBL/GenBank/DDBJ databases">
        <title>Whole Genome Sequences of Three Symbiotic Endozoicomonas Bacteria.</title>
        <authorList>
            <person name="Neave M.J."/>
            <person name="Apprill A."/>
            <person name="Voolstra C.R."/>
        </authorList>
    </citation>
    <scope>NUCLEOTIDE SEQUENCE [LARGE SCALE GENOMIC DNA]</scope>
    <source>
        <strain evidence="2 3">LMG 24815</strain>
    </source>
</reference>
<dbReference type="Pfam" id="PF00930">
    <property type="entry name" value="DPPIV_N"/>
    <property type="match status" value="1"/>
</dbReference>
<dbReference type="SUPFAM" id="SSF53474">
    <property type="entry name" value="alpha/beta-Hydrolases"/>
    <property type="match status" value="1"/>
</dbReference>
<comment type="caution">
    <text evidence="2">The sequence shown here is derived from an EMBL/GenBank/DDBJ whole genome shotgun (WGS) entry which is preliminary data.</text>
</comment>
<proteinExistence type="predicted"/>
<dbReference type="Proteomes" id="UP000028006">
    <property type="component" value="Unassembled WGS sequence"/>
</dbReference>
<organism evidence="2 3">
    <name type="scientific">Endozoicomonas montiporae</name>
    <dbReference type="NCBI Taxonomy" id="1027273"/>
    <lineage>
        <taxon>Bacteria</taxon>
        <taxon>Pseudomonadati</taxon>
        <taxon>Pseudomonadota</taxon>
        <taxon>Gammaproteobacteria</taxon>
        <taxon>Oceanospirillales</taxon>
        <taxon>Endozoicomonadaceae</taxon>
        <taxon>Endozoicomonas</taxon>
    </lineage>
</organism>
<dbReference type="Pfam" id="PF07676">
    <property type="entry name" value="PD40"/>
    <property type="match status" value="1"/>
</dbReference>
<dbReference type="Gene3D" id="2.140.10.30">
    <property type="entry name" value="Dipeptidylpeptidase IV, N-terminal domain"/>
    <property type="match status" value="1"/>
</dbReference>
<feature type="domain" description="Dipeptidylpeptidase IV N-terminal" evidence="1">
    <location>
        <begin position="273"/>
        <end position="367"/>
    </location>
</feature>
<dbReference type="Gene3D" id="2.120.10.30">
    <property type="entry name" value="TolB, C-terminal domain"/>
    <property type="match status" value="1"/>
</dbReference>
<keyword evidence="3" id="KW-1185">Reference proteome</keyword>
<dbReference type="SUPFAM" id="SSF82171">
    <property type="entry name" value="DPP6 N-terminal domain-like"/>
    <property type="match status" value="1"/>
</dbReference>
<evidence type="ECO:0000259" key="1">
    <source>
        <dbReference type="Pfam" id="PF00930"/>
    </source>
</evidence>
<evidence type="ECO:0000313" key="3">
    <source>
        <dbReference type="Proteomes" id="UP000028006"/>
    </source>
</evidence>
<dbReference type="EMBL" id="JOKG01000002">
    <property type="protein sequence ID" value="KEQ14528.1"/>
    <property type="molecule type" value="Genomic_DNA"/>
</dbReference>
<dbReference type="RefSeq" id="WP_034874454.1">
    <property type="nucleotide sequence ID" value="NZ_JOKG01000002.1"/>
</dbReference>
<dbReference type="eggNOG" id="COG0823">
    <property type="taxonomic scope" value="Bacteria"/>
</dbReference>
<dbReference type="InterPro" id="IPR029058">
    <property type="entry name" value="AB_hydrolase_fold"/>
</dbReference>
<dbReference type="InterPro" id="IPR002469">
    <property type="entry name" value="Peptidase_S9B_N"/>
</dbReference>
<evidence type="ECO:0000313" key="2">
    <source>
        <dbReference type="EMBL" id="KEQ14528.1"/>
    </source>
</evidence>
<name>A0A081N7V5_9GAMM</name>
<dbReference type="GO" id="GO:0006508">
    <property type="term" value="P:proteolysis"/>
    <property type="evidence" value="ECO:0007669"/>
    <property type="project" value="InterPro"/>
</dbReference>